<evidence type="ECO:0000313" key="1">
    <source>
        <dbReference type="EMBL" id="AYR06148.1"/>
    </source>
</evidence>
<dbReference type="InterPro" id="IPR044958">
    <property type="entry name" value="Ribosomal_bL32_plant/cyanobact"/>
</dbReference>
<dbReference type="PANTHER" id="PTHR36083">
    <property type="entry name" value="50S RIBOSOMAL PROTEIN L32, CHLOROPLASTIC"/>
    <property type="match status" value="1"/>
</dbReference>
<proteinExistence type="predicted"/>
<keyword evidence="1" id="KW-0689">Ribosomal protein</keyword>
<name>A0A3G3MH26_9FLOR</name>
<accession>A0A3G3MH26</accession>
<reference evidence="1" key="1">
    <citation type="journal article" date="2018" name="Genome Biol. Evol.">
        <title>Mitochondrial and Plastid Genomes from Coralline Red Algae Provide Insights into the Incongruent Evolutionary Histories of Organelles.</title>
        <authorList>
            <person name="Lee J."/>
            <person name="Song H.J."/>
            <person name="In Park S."/>
            <person name="Lee Y.M."/>
            <person name="Jeong S.Y."/>
            <person name="Oh Cho T."/>
            <person name="Kim J.H."/>
            <person name="Choi H.G."/>
            <person name="Choi C.G."/>
            <person name="Nelson W.A."/>
            <person name="Fredericq S."/>
            <person name="Bhattacharya D."/>
            <person name="Su Yoon H."/>
        </authorList>
    </citation>
    <scope>NUCLEOTIDE SEQUENCE</scope>
</reference>
<organism evidence="1">
    <name type="scientific">Neogoniolithon spectabile</name>
    <dbReference type="NCBI Taxonomy" id="231755"/>
    <lineage>
        <taxon>Eukaryota</taxon>
        <taxon>Rhodophyta</taxon>
        <taxon>Florideophyceae</taxon>
        <taxon>Corallinophycidae</taxon>
        <taxon>Corallinales</taxon>
        <taxon>Spongitidaceae</taxon>
        <taxon>Neogoniolithoideae</taxon>
        <taxon>Neogoniolithon</taxon>
    </lineage>
</organism>
<dbReference type="GeneID" id="38463714"/>
<dbReference type="PANTHER" id="PTHR36083:SF1">
    <property type="entry name" value="LARGE RIBOSOMAL SUBUNIT PROTEIN BL32C"/>
    <property type="match status" value="1"/>
</dbReference>
<gene>
    <name evidence="1" type="primary">rpl32</name>
</gene>
<dbReference type="GO" id="GO:0005840">
    <property type="term" value="C:ribosome"/>
    <property type="evidence" value="ECO:0007669"/>
    <property type="project" value="UniProtKB-KW"/>
</dbReference>
<protein>
    <submittedName>
        <fullName evidence="1">Ribosomal protein L32</fullName>
    </submittedName>
</protein>
<keyword evidence="1" id="KW-0934">Plastid</keyword>
<keyword evidence="1" id="KW-0687">Ribonucleoprotein</keyword>
<dbReference type="RefSeq" id="YP_009541939.1">
    <property type="nucleotide sequence ID" value="NC_039978.1"/>
</dbReference>
<sequence>MYPRKKTSKSKIRSRKAVWKRKAYIMSLKALSLAKSNCTNTSNSYRSTDNLFRADI</sequence>
<dbReference type="EMBL" id="MH281628">
    <property type="protein sequence ID" value="AYR06148.1"/>
    <property type="molecule type" value="Genomic_DNA"/>
</dbReference>
<dbReference type="AlphaFoldDB" id="A0A3G3MH26"/>
<geneLocation type="plastid" evidence="1"/>